<organism evidence="1 2">
    <name type="scientific">Streptomyces longispororuber</name>
    <dbReference type="NCBI Taxonomy" id="68230"/>
    <lineage>
        <taxon>Bacteria</taxon>
        <taxon>Bacillati</taxon>
        <taxon>Actinomycetota</taxon>
        <taxon>Actinomycetes</taxon>
        <taxon>Kitasatosporales</taxon>
        <taxon>Streptomycetaceae</taxon>
        <taxon>Streptomyces</taxon>
    </lineage>
</organism>
<sequence length="149" mass="16885">MSRIAEYELRLDWVRIDNVSEGSDDSVGEVYGSIVLDDATLWRPTVGNIFGGTHATYLSMRAGEFFKFPESRSSRRHFDEDAPQQSVAFHLKINLSESDEWNADDIIARVNEEIRPNPTDFTGKQSLTTEKTASSDGRITYQYTLTRLG</sequence>
<proteinExistence type="predicted"/>
<evidence type="ECO:0000313" key="2">
    <source>
        <dbReference type="Proteomes" id="UP000608024"/>
    </source>
</evidence>
<dbReference type="RefSeq" id="WP_190137579.1">
    <property type="nucleotide sequence ID" value="NZ_BNBT01000066.1"/>
</dbReference>
<evidence type="ECO:0000313" key="1">
    <source>
        <dbReference type="EMBL" id="GHE69275.1"/>
    </source>
</evidence>
<name>A0A919DPP9_9ACTN</name>
<reference evidence="1" key="1">
    <citation type="journal article" date="2014" name="Int. J. Syst. Evol. Microbiol.">
        <title>Complete genome sequence of Corynebacterium casei LMG S-19264T (=DSM 44701T), isolated from a smear-ripened cheese.</title>
        <authorList>
            <consortium name="US DOE Joint Genome Institute (JGI-PGF)"/>
            <person name="Walter F."/>
            <person name="Albersmeier A."/>
            <person name="Kalinowski J."/>
            <person name="Ruckert C."/>
        </authorList>
    </citation>
    <scope>NUCLEOTIDE SEQUENCE</scope>
    <source>
        <strain evidence="1">JCM 4784</strain>
    </source>
</reference>
<dbReference type="EMBL" id="BNBT01000066">
    <property type="protein sequence ID" value="GHE69275.1"/>
    <property type="molecule type" value="Genomic_DNA"/>
</dbReference>
<protein>
    <submittedName>
        <fullName evidence="1">Uncharacterized protein</fullName>
    </submittedName>
</protein>
<dbReference type="AlphaFoldDB" id="A0A919DPP9"/>
<gene>
    <name evidence="1" type="ORF">GCM10018785_42270</name>
</gene>
<reference evidence="1" key="2">
    <citation type="submission" date="2020-09" db="EMBL/GenBank/DDBJ databases">
        <authorList>
            <person name="Sun Q."/>
            <person name="Ohkuma M."/>
        </authorList>
    </citation>
    <scope>NUCLEOTIDE SEQUENCE</scope>
    <source>
        <strain evidence="1">JCM 4784</strain>
    </source>
</reference>
<dbReference type="Proteomes" id="UP000608024">
    <property type="component" value="Unassembled WGS sequence"/>
</dbReference>
<accession>A0A919DPP9</accession>
<comment type="caution">
    <text evidence="1">The sequence shown here is derived from an EMBL/GenBank/DDBJ whole genome shotgun (WGS) entry which is preliminary data.</text>
</comment>
<keyword evidence="2" id="KW-1185">Reference proteome</keyword>